<sequence length="105" mass="12249">MLGTTLYNQVTKEETVAAFMCKMDKPWLRPNEVRVEIRWGHTLWVKLRRNHRMRVSEATAPMSANGVLTIRFPRSNYSQQARLGDYEAITVSKAERRETIRAVKV</sequence>
<protein>
    <submittedName>
        <fullName evidence="1">Uncharacterized protein</fullName>
    </submittedName>
</protein>
<reference evidence="1 2" key="1">
    <citation type="submission" date="2024-11" db="EMBL/GenBank/DDBJ databases">
        <title>Chromosome-level genome assembly of Eucalyptus globulus Labill. provides insights into its genome evolution.</title>
        <authorList>
            <person name="Li X."/>
        </authorList>
    </citation>
    <scope>NUCLEOTIDE SEQUENCE [LARGE SCALE GENOMIC DNA]</scope>
    <source>
        <strain evidence="1">CL2024</strain>
        <tissue evidence="1">Fresh tender leaves</tissue>
    </source>
</reference>
<comment type="caution">
    <text evidence="1">The sequence shown here is derived from an EMBL/GenBank/DDBJ whole genome shotgun (WGS) entry which is preliminary data.</text>
</comment>
<name>A0ABD3KD73_EUCGL</name>
<evidence type="ECO:0000313" key="1">
    <source>
        <dbReference type="EMBL" id="KAL3737960.1"/>
    </source>
</evidence>
<dbReference type="Proteomes" id="UP001634007">
    <property type="component" value="Unassembled WGS sequence"/>
</dbReference>
<dbReference type="AlphaFoldDB" id="A0ABD3KD73"/>
<proteinExistence type="predicted"/>
<organism evidence="1 2">
    <name type="scientific">Eucalyptus globulus</name>
    <name type="common">Tasmanian blue gum</name>
    <dbReference type="NCBI Taxonomy" id="34317"/>
    <lineage>
        <taxon>Eukaryota</taxon>
        <taxon>Viridiplantae</taxon>
        <taxon>Streptophyta</taxon>
        <taxon>Embryophyta</taxon>
        <taxon>Tracheophyta</taxon>
        <taxon>Spermatophyta</taxon>
        <taxon>Magnoliopsida</taxon>
        <taxon>eudicotyledons</taxon>
        <taxon>Gunneridae</taxon>
        <taxon>Pentapetalae</taxon>
        <taxon>rosids</taxon>
        <taxon>malvids</taxon>
        <taxon>Myrtales</taxon>
        <taxon>Myrtaceae</taxon>
        <taxon>Myrtoideae</taxon>
        <taxon>Eucalypteae</taxon>
        <taxon>Eucalyptus</taxon>
    </lineage>
</organism>
<keyword evidence="2" id="KW-1185">Reference proteome</keyword>
<accession>A0ABD3KD73</accession>
<evidence type="ECO:0000313" key="2">
    <source>
        <dbReference type="Proteomes" id="UP001634007"/>
    </source>
</evidence>
<dbReference type="EMBL" id="JBJKBG010000005">
    <property type="protein sequence ID" value="KAL3737960.1"/>
    <property type="molecule type" value="Genomic_DNA"/>
</dbReference>
<gene>
    <name evidence="1" type="ORF">ACJRO7_019481</name>
</gene>